<feature type="transmembrane region" description="Helical" evidence="1">
    <location>
        <begin position="140"/>
        <end position="166"/>
    </location>
</feature>
<evidence type="ECO:0000313" key="3">
    <source>
        <dbReference type="EMBL" id="RIH92215.1"/>
    </source>
</evidence>
<feature type="transmembrane region" description="Helical" evidence="1">
    <location>
        <begin position="178"/>
        <end position="198"/>
    </location>
</feature>
<keyword evidence="1" id="KW-1133">Transmembrane helix</keyword>
<feature type="domain" description="CAAX prenyl protease 2/Lysostaphin resistance protein A-like" evidence="2">
    <location>
        <begin position="136"/>
        <end position="248"/>
    </location>
</feature>
<sequence>MRLNLPERSLLHLALLWAVLGALATVAVLPYTLALYPARAAQLPPLGILVLASVAQSFVLLLGLSWLGLRLGRPLGLDSPLVRAWLERQPPSQPPSTLVRAGVAGLMIGGGLLLLDRLFAPLLPPLAGLTLPTVALWKRLLASGYGGITEELLLRLFLMTLLAWLLRRSFVRRQDLTPPWVFWAAILLAALLFGAAHLPAASTLWPLTAGVVVRTLALNALAGVGFGYLYWKRGLEHAMLAHFCADLVLHGVGGS</sequence>
<dbReference type="InterPro" id="IPR003675">
    <property type="entry name" value="Rce1/LyrA-like_dom"/>
</dbReference>
<reference evidence="3 4" key="1">
    <citation type="submission" date="2018-08" db="EMBL/GenBank/DDBJ databases">
        <title>Meiothermus granaticius genome AF-68 sequencing project.</title>
        <authorList>
            <person name="Da Costa M.S."/>
            <person name="Albuquerque L."/>
            <person name="Raposo P."/>
            <person name="Froufe H.J.C."/>
            <person name="Barroso C.S."/>
            <person name="Egas C."/>
        </authorList>
    </citation>
    <scope>NUCLEOTIDE SEQUENCE [LARGE SCALE GENOMIC DNA]</scope>
    <source>
        <strain evidence="3 4">AF-68</strain>
    </source>
</reference>
<feature type="transmembrane region" description="Helical" evidence="1">
    <location>
        <begin position="204"/>
        <end position="231"/>
    </location>
</feature>
<dbReference type="Proteomes" id="UP000266178">
    <property type="component" value="Unassembled WGS sequence"/>
</dbReference>
<feature type="transmembrane region" description="Helical" evidence="1">
    <location>
        <begin position="48"/>
        <end position="69"/>
    </location>
</feature>
<gene>
    <name evidence="3" type="ORF">Mgrana_01884</name>
</gene>
<dbReference type="GO" id="GO:0080120">
    <property type="term" value="P:CAAX-box protein maturation"/>
    <property type="evidence" value="ECO:0007669"/>
    <property type="project" value="UniProtKB-ARBA"/>
</dbReference>
<evidence type="ECO:0000256" key="1">
    <source>
        <dbReference type="SAM" id="Phobius"/>
    </source>
</evidence>
<dbReference type="GO" id="GO:0004175">
    <property type="term" value="F:endopeptidase activity"/>
    <property type="evidence" value="ECO:0007669"/>
    <property type="project" value="UniProtKB-ARBA"/>
</dbReference>
<feature type="transmembrane region" description="Helical" evidence="1">
    <location>
        <begin position="98"/>
        <end position="120"/>
    </location>
</feature>
<keyword evidence="4" id="KW-1185">Reference proteome</keyword>
<keyword evidence="1" id="KW-0472">Membrane</keyword>
<keyword evidence="3" id="KW-0378">Hydrolase</keyword>
<keyword evidence="3" id="KW-0645">Protease</keyword>
<dbReference type="OrthoDB" id="378663at2"/>
<name>A0A399F943_9DEIN</name>
<organism evidence="3 4">
    <name type="scientific">Meiothermus granaticius NBRC 107808</name>
    <dbReference type="NCBI Taxonomy" id="1227551"/>
    <lineage>
        <taxon>Bacteria</taxon>
        <taxon>Thermotogati</taxon>
        <taxon>Deinococcota</taxon>
        <taxon>Deinococci</taxon>
        <taxon>Thermales</taxon>
        <taxon>Thermaceae</taxon>
        <taxon>Meiothermus</taxon>
    </lineage>
</organism>
<dbReference type="RefSeq" id="WP_119357361.1">
    <property type="nucleotide sequence ID" value="NZ_BJXM01000001.1"/>
</dbReference>
<dbReference type="Pfam" id="PF02517">
    <property type="entry name" value="Rce1-like"/>
    <property type="match status" value="1"/>
</dbReference>
<comment type="caution">
    <text evidence="3">The sequence shown here is derived from an EMBL/GenBank/DDBJ whole genome shotgun (WGS) entry which is preliminary data.</text>
</comment>
<dbReference type="EMBL" id="QWLB01000023">
    <property type="protein sequence ID" value="RIH92215.1"/>
    <property type="molecule type" value="Genomic_DNA"/>
</dbReference>
<accession>A0A399F943</accession>
<evidence type="ECO:0000259" key="2">
    <source>
        <dbReference type="Pfam" id="PF02517"/>
    </source>
</evidence>
<protein>
    <submittedName>
        <fullName evidence="3">CAAX protease self-immunity</fullName>
    </submittedName>
</protein>
<dbReference type="AlphaFoldDB" id="A0A399F943"/>
<dbReference type="GO" id="GO:0006508">
    <property type="term" value="P:proteolysis"/>
    <property type="evidence" value="ECO:0007669"/>
    <property type="project" value="UniProtKB-KW"/>
</dbReference>
<keyword evidence="1" id="KW-0812">Transmembrane</keyword>
<proteinExistence type="predicted"/>
<evidence type="ECO:0000313" key="4">
    <source>
        <dbReference type="Proteomes" id="UP000266178"/>
    </source>
</evidence>